<dbReference type="PANTHER" id="PTHR31528:SF15">
    <property type="entry name" value="RIBOFLAVIN-BINDING PROTEIN RIBY"/>
    <property type="match status" value="1"/>
</dbReference>
<keyword evidence="4" id="KW-1185">Reference proteome</keyword>
<dbReference type="Proteomes" id="UP000324738">
    <property type="component" value="Unassembled WGS sequence"/>
</dbReference>
<evidence type="ECO:0000259" key="2">
    <source>
        <dbReference type="Pfam" id="PF09084"/>
    </source>
</evidence>
<protein>
    <submittedName>
        <fullName evidence="3">ABC transporter substrate-binding protein</fullName>
    </submittedName>
</protein>
<dbReference type="RefSeq" id="WP_149301313.1">
    <property type="nucleotide sequence ID" value="NZ_VTWH01000004.1"/>
</dbReference>
<evidence type="ECO:0000313" key="3">
    <source>
        <dbReference type="EMBL" id="KAA0969039.1"/>
    </source>
</evidence>
<organism evidence="3 4">
    <name type="scientific">Aureimonas fodinaquatilis</name>
    <dbReference type="NCBI Taxonomy" id="2565783"/>
    <lineage>
        <taxon>Bacteria</taxon>
        <taxon>Pseudomonadati</taxon>
        <taxon>Pseudomonadota</taxon>
        <taxon>Alphaproteobacteria</taxon>
        <taxon>Hyphomicrobiales</taxon>
        <taxon>Aurantimonadaceae</taxon>
        <taxon>Aureimonas</taxon>
    </lineage>
</organism>
<gene>
    <name evidence="3" type="ORF">FPY71_15945</name>
</gene>
<dbReference type="PANTHER" id="PTHR31528">
    <property type="entry name" value="4-AMINO-5-HYDROXYMETHYL-2-METHYLPYRIMIDINE PHOSPHATE SYNTHASE THI11-RELATED"/>
    <property type="match status" value="1"/>
</dbReference>
<feature type="signal peptide" evidence="1">
    <location>
        <begin position="1"/>
        <end position="26"/>
    </location>
</feature>
<feature type="domain" description="SsuA/THI5-like" evidence="2">
    <location>
        <begin position="43"/>
        <end position="253"/>
    </location>
</feature>
<dbReference type="SUPFAM" id="SSF53850">
    <property type="entry name" value="Periplasmic binding protein-like II"/>
    <property type="match status" value="1"/>
</dbReference>
<reference evidence="3 4" key="1">
    <citation type="submission" date="2019-08" db="EMBL/GenBank/DDBJ databases">
        <title>Aureimonas fodiniaquatilis sp. nov., isolated from a coal mine wastewater.</title>
        <authorList>
            <person name="Kim W."/>
        </authorList>
    </citation>
    <scope>NUCLEOTIDE SEQUENCE [LARGE SCALE GENOMIC DNA]</scope>
    <source>
        <strain evidence="3 4">CAU 1482</strain>
    </source>
</reference>
<proteinExistence type="predicted"/>
<evidence type="ECO:0000313" key="4">
    <source>
        <dbReference type="Proteomes" id="UP000324738"/>
    </source>
</evidence>
<feature type="chain" id="PRO_5022858980" evidence="1">
    <location>
        <begin position="27"/>
        <end position="331"/>
    </location>
</feature>
<dbReference type="InterPro" id="IPR027939">
    <property type="entry name" value="NMT1/THI5"/>
</dbReference>
<keyword evidence="1" id="KW-0732">Signal</keyword>
<dbReference type="OrthoDB" id="5372616at2"/>
<accession>A0A5B0DV13</accession>
<dbReference type="Pfam" id="PF09084">
    <property type="entry name" value="NMT1"/>
    <property type="match status" value="1"/>
</dbReference>
<evidence type="ECO:0000256" key="1">
    <source>
        <dbReference type="SAM" id="SignalP"/>
    </source>
</evidence>
<dbReference type="AlphaFoldDB" id="A0A5B0DV13"/>
<comment type="caution">
    <text evidence="3">The sequence shown here is derived from an EMBL/GenBank/DDBJ whole genome shotgun (WGS) entry which is preliminary data.</text>
</comment>
<sequence length="331" mass="36110">MNKRRFLTTVAATVFAATLLPASVQAQDKTDINFRLDWSIYGSHAPFYLALQKGMYSDAGLNVTIGEGQGSATVAQLIAQGQDQLGFVDFGTMARGVEQGMPVTAVMRVISDVMCIISHADAPITEPKGLEGKVVAFAPSESTALVFPALLASQEVDPASVSVLNPAFGAKNAMFLQKRADAIPGNYNVQVAQLEGQGAEVEYFRFADFGLRQMNNGIIVNNSFKDANPEALKAFLEVTAAAFEQATADPEVAVDALIEVLPEQRRNRDVLLRQLVLTADSYKTENTQDKPFGWMEAKDWEDTQHILTEYGGMPRSLPVEQFYTNDFLPES</sequence>
<name>A0A5B0DV13_9HYPH</name>
<dbReference type="GO" id="GO:0009228">
    <property type="term" value="P:thiamine biosynthetic process"/>
    <property type="evidence" value="ECO:0007669"/>
    <property type="project" value="InterPro"/>
</dbReference>
<dbReference type="EMBL" id="VTWH01000004">
    <property type="protein sequence ID" value="KAA0969039.1"/>
    <property type="molecule type" value="Genomic_DNA"/>
</dbReference>
<dbReference type="InterPro" id="IPR015168">
    <property type="entry name" value="SsuA/THI5"/>
</dbReference>
<dbReference type="Gene3D" id="3.40.190.10">
    <property type="entry name" value="Periplasmic binding protein-like II"/>
    <property type="match status" value="2"/>
</dbReference>